<keyword evidence="4 7" id="KW-0812">Transmembrane</keyword>
<feature type="transmembrane region" description="Helical" evidence="7">
    <location>
        <begin position="150"/>
        <end position="178"/>
    </location>
</feature>
<evidence type="ECO:0000256" key="5">
    <source>
        <dbReference type="ARBA" id="ARBA00022989"/>
    </source>
</evidence>
<evidence type="ECO:0000259" key="8">
    <source>
        <dbReference type="PROSITE" id="PS50076"/>
    </source>
</evidence>
<dbReference type="InterPro" id="IPR007829">
    <property type="entry name" value="TM2"/>
</dbReference>
<evidence type="ECO:0000313" key="10">
    <source>
        <dbReference type="Proteomes" id="UP000186922"/>
    </source>
</evidence>
<evidence type="ECO:0000256" key="3">
    <source>
        <dbReference type="ARBA" id="ARBA00020945"/>
    </source>
</evidence>
<evidence type="ECO:0000256" key="1">
    <source>
        <dbReference type="ARBA" id="ARBA00002080"/>
    </source>
</evidence>
<keyword evidence="6 7" id="KW-0472">Membrane</keyword>
<dbReference type="CDD" id="cd06257">
    <property type="entry name" value="DnaJ"/>
    <property type="match status" value="1"/>
</dbReference>
<dbReference type="PROSITE" id="PS50076">
    <property type="entry name" value="DNAJ_2"/>
    <property type="match status" value="1"/>
</dbReference>
<dbReference type="GO" id="GO:0016020">
    <property type="term" value="C:membrane"/>
    <property type="evidence" value="ECO:0007669"/>
    <property type="project" value="UniProtKB-SubCell"/>
</dbReference>
<comment type="function">
    <text evidence="1">May function as a co-chaperone.</text>
</comment>
<proteinExistence type="predicted"/>
<evidence type="ECO:0000256" key="6">
    <source>
        <dbReference type="ARBA" id="ARBA00023136"/>
    </source>
</evidence>
<protein>
    <recommendedName>
        <fullName evidence="3">DnaJ homolog subfamily C member 22</fullName>
    </recommendedName>
</protein>
<evidence type="ECO:0000256" key="7">
    <source>
        <dbReference type="SAM" id="Phobius"/>
    </source>
</evidence>
<dbReference type="InterPro" id="IPR036869">
    <property type="entry name" value="J_dom_sf"/>
</dbReference>
<sequence length="362" mass="41787">MGKSVIITYILWLFGGFLGLHHLYLRRDRHAFTWLATGGGVFGLGWLREATRLPTYVQEANQTPQFVEKRFRAIHKRSSPPYNSTRVAGELILGTLFGFVLSLAIPPPEEHEFIHKYARYLIPAAVAAGVHVVGNIGLECGKFRWPLLGAYVGAIIFAFNASSIAYSAVFATFAFNWLSRDWVRQPKPAIHRNPAYRLAVFTSCVLLYTAMWGSFLWFNAKLVSQDGTVTTFREGLQNFSQSKAWLECREAIRQLWEYGWAHGWSNVLEELIRTLDPYGETRAYSVLEVKPDATHQEISAQYRKLSREWHPDRHRDPEKKKLAERNFVEIAQAYEKLNKGKQGHRTDHSHDFFEQQHFHQEF</sequence>
<gene>
    <name evidence="9" type="primary">RvY_08781-1</name>
    <name evidence="9" type="synonym">RvY_08781.1</name>
    <name evidence="9" type="ORF">RvY_08781</name>
</gene>
<keyword evidence="10" id="KW-1185">Reference proteome</keyword>
<evidence type="ECO:0000256" key="2">
    <source>
        <dbReference type="ARBA" id="ARBA00004141"/>
    </source>
</evidence>
<reference evidence="9 10" key="1">
    <citation type="journal article" date="2016" name="Nat. Commun.">
        <title>Extremotolerant tardigrade genome and improved radiotolerance of human cultured cells by tardigrade-unique protein.</title>
        <authorList>
            <person name="Hashimoto T."/>
            <person name="Horikawa D.D."/>
            <person name="Saito Y."/>
            <person name="Kuwahara H."/>
            <person name="Kozuka-Hata H."/>
            <person name="Shin-I T."/>
            <person name="Minakuchi Y."/>
            <person name="Ohishi K."/>
            <person name="Motoyama A."/>
            <person name="Aizu T."/>
            <person name="Enomoto A."/>
            <person name="Kondo K."/>
            <person name="Tanaka S."/>
            <person name="Hara Y."/>
            <person name="Koshikawa S."/>
            <person name="Sagara H."/>
            <person name="Miura T."/>
            <person name="Yokobori S."/>
            <person name="Miyagawa K."/>
            <person name="Suzuki Y."/>
            <person name="Kubo T."/>
            <person name="Oyama M."/>
            <person name="Kohara Y."/>
            <person name="Fujiyama A."/>
            <person name="Arakawa K."/>
            <person name="Katayama T."/>
            <person name="Toyoda A."/>
            <person name="Kunieda T."/>
        </authorList>
    </citation>
    <scope>NUCLEOTIDE SEQUENCE [LARGE SCALE GENOMIC DNA]</scope>
    <source>
        <strain evidence="9 10">YOKOZUNA-1</strain>
    </source>
</reference>
<dbReference type="SMART" id="SM00271">
    <property type="entry name" value="DnaJ"/>
    <property type="match status" value="1"/>
</dbReference>
<dbReference type="Proteomes" id="UP000186922">
    <property type="component" value="Unassembled WGS sequence"/>
</dbReference>
<dbReference type="SUPFAM" id="SSF46565">
    <property type="entry name" value="Chaperone J-domain"/>
    <property type="match status" value="1"/>
</dbReference>
<dbReference type="Pfam" id="PF00226">
    <property type="entry name" value="DnaJ"/>
    <property type="match status" value="1"/>
</dbReference>
<feature type="transmembrane region" description="Helical" evidence="7">
    <location>
        <begin position="198"/>
        <end position="218"/>
    </location>
</feature>
<evidence type="ECO:0000313" key="9">
    <source>
        <dbReference type="EMBL" id="GAU97499.1"/>
    </source>
</evidence>
<dbReference type="PANTHER" id="PTHR44733:SF1">
    <property type="entry name" value="DNAJ HOMOLOG SUBFAMILY C MEMBER 22"/>
    <property type="match status" value="1"/>
</dbReference>
<feature type="transmembrane region" description="Helical" evidence="7">
    <location>
        <begin position="117"/>
        <end position="138"/>
    </location>
</feature>
<comment type="caution">
    <text evidence="9">The sequence shown here is derived from an EMBL/GenBank/DDBJ whole genome shotgun (WGS) entry which is preliminary data.</text>
</comment>
<name>A0A1D1V731_RAMVA</name>
<comment type="subcellular location">
    <subcellularLocation>
        <location evidence="2">Membrane</location>
        <topology evidence="2">Multi-pass membrane protein</topology>
    </subcellularLocation>
</comment>
<dbReference type="STRING" id="947166.A0A1D1V731"/>
<organism evidence="9 10">
    <name type="scientific">Ramazzottius varieornatus</name>
    <name type="common">Water bear</name>
    <name type="synonym">Tardigrade</name>
    <dbReference type="NCBI Taxonomy" id="947166"/>
    <lineage>
        <taxon>Eukaryota</taxon>
        <taxon>Metazoa</taxon>
        <taxon>Ecdysozoa</taxon>
        <taxon>Tardigrada</taxon>
        <taxon>Eutardigrada</taxon>
        <taxon>Parachela</taxon>
        <taxon>Hypsibioidea</taxon>
        <taxon>Ramazzottiidae</taxon>
        <taxon>Ramazzottius</taxon>
    </lineage>
</organism>
<dbReference type="PRINTS" id="PR00625">
    <property type="entry name" value="JDOMAIN"/>
</dbReference>
<accession>A0A1D1V731</accession>
<feature type="domain" description="J" evidence="8">
    <location>
        <begin position="282"/>
        <end position="354"/>
    </location>
</feature>
<dbReference type="EMBL" id="BDGG01000004">
    <property type="protein sequence ID" value="GAU97499.1"/>
    <property type="molecule type" value="Genomic_DNA"/>
</dbReference>
<dbReference type="InterPro" id="IPR001623">
    <property type="entry name" value="DnaJ_domain"/>
</dbReference>
<evidence type="ECO:0000256" key="4">
    <source>
        <dbReference type="ARBA" id="ARBA00022692"/>
    </source>
</evidence>
<dbReference type="PANTHER" id="PTHR44733">
    <property type="entry name" value="DNAJ HOMOLOG SUBFAMILY C MEMBER 22"/>
    <property type="match status" value="1"/>
</dbReference>
<dbReference type="AlphaFoldDB" id="A0A1D1V731"/>
<feature type="transmembrane region" description="Helical" evidence="7">
    <location>
        <begin position="6"/>
        <end position="24"/>
    </location>
</feature>
<feature type="transmembrane region" description="Helical" evidence="7">
    <location>
        <begin position="87"/>
        <end position="105"/>
    </location>
</feature>
<dbReference type="Pfam" id="PF05154">
    <property type="entry name" value="TM2"/>
    <property type="match status" value="1"/>
</dbReference>
<keyword evidence="5 7" id="KW-1133">Transmembrane helix</keyword>
<dbReference type="Gene3D" id="1.10.287.110">
    <property type="entry name" value="DnaJ domain"/>
    <property type="match status" value="1"/>
</dbReference>
<feature type="transmembrane region" description="Helical" evidence="7">
    <location>
        <begin position="31"/>
        <end position="47"/>
    </location>
</feature>
<dbReference type="OrthoDB" id="10262359at2759"/>